<dbReference type="RefSeq" id="WP_085484029.1">
    <property type="nucleotide sequence ID" value="NZ_FXAT01000004.1"/>
</dbReference>
<accession>A0A1X7KSH1</accession>
<comment type="similarity">
    <text evidence="1">Belongs to the LysR transcriptional regulatory family.</text>
</comment>
<evidence type="ECO:0000256" key="2">
    <source>
        <dbReference type="ARBA" id="ARBA00023015"/>
    </source>
</evidence>
<dbReference type="Gene3D" id="3.40.190.290">
    <property type="match status" value="1"/>
</dbReference>
<organism evidence="6 7">
    <name type="scientific">Paraburkholderia susongensis</name>
    <dbReference type="NCBI Taxonomy" id="1515439"/>
    <lineage>
        <taxon>Bacteria</taxon>
        <taxon>Pseudomonadati</taxon>
        <taxon>Pseudomonadota</taxon>
        <taxon>Betaproteobacteria</taxon>
        <taxon>Burkholderiales</taxon>
        <taxon>Burkholderiaceae</taxon>
        <taxon>Paraburkholderia</taxon>
    </lineage>
</organism>
<keyword evidence="3 6" id="KW-0238">DNA-binding</keyword>
<dbReference type="SUPFAM" id="SSF46785">
    <property type="entry name" value="Winged helix' DNA-binding domain"/>
    <property type="match status" value="1"/>
</dbReference>
<dbReference type="InterPro" id="IPR005119">
    <property type="entry name" value="LysR_subst-bd"/>
</dbReference>
<evidence type="ECO:0000256" key="1">
    <source>
        <dbReference type="ARBA" id="ARBA00009437"/>
    </source>
</evidence>
<evidence type="ECO:0000313" key="6">
    <source>
        <dbReference type="EMBL" id="SMG44535.1"/>
    </source>
</evidence>
<keyword evidence="7" id="KW-1185">Reference proteome</keyword>
<dbReference type="STRING" id="1515439.SAMN06265784_104271"/>
<keyword evidence="4" id="KW-0804">Transcription</keyword>
<dbReference type="Proteomes" id="UP000193228">
    <property type="component" value="Unassembled WGS sequence"/>
</dbReference>
<dbReference type="PANTHER" id="PTHR30346">
    <property type="entry name" value="TRANSCRIPTIONAL DUAL REGULATOR HCAR-RELATED"/>
    <property type="match status" value="1"/>
</dbReference>
<reference evidence="7" key="1">
    <citation type="submission" date="2017-04" db="EMBL/GenBank/DDBJ databases">
        <authorList>
            <person name="Varghese N."/>
            <person name="Submissions S."/>
        </authorList>
    </citation>
    <scope>NUCLEOTIDE SEQUENCE [LARGE SCALE GENOMIC DNA]</scope>
    <source>
        <strain evidence="7">LMG 29540</strain>
    </source>
</reference>
<dbReference type="GO" id="GO:0003700">
    <property type="term" value="F:DNA-binding transcription factor activity"/>
    <property type="evidence" value="ECO:0007669"/>
    <property type="project" value="InterPro"/>
</dbReference>
<dbReference type="EMBL" id="FXAT01000004">
    <property type="protein sequence ID" value="SMG44535.1"/>
    <property type="molecule type" value="Genomic_DNA"/>
</dbReference>
<dbReference type="InterPro" id="IPR036390">
    <property type="entry name" value="WH_DNA-bd_sf"/>
</dbReference>
<dbReference type="PANTHER" id="PTHR30346:SF28">
    <property type="entry name" value="HTH-TYPE TRANSCRIPTIONAL REGULATOR CYNR"/>
    <property type="match status" value="1"/>
</dbReference>
<sequence length="307" mass="33791">MDVRFLETFVLVAQLGSIAEAARHQGLTPASVAQRLAVLEADIGGKLVTRSGRTVCPTEAGLRVLERAQSVIREVRDLRSAASHTSLPAGPLRLGATPTAMTGMLPAVLKRWVAKYPDIAIYIEPGSTTVLHARVMEGELDAAVLVQAPFELPKSAAWHTLREEHLVLVTPASMRVRDPLRTLASEPYIRYDRNVIGGRMADDYLRRKKIQPQVRFELDGIENIARLVAEGLGVSVLPDWPMTDMSARSVRKWELPPPRPSRTVGVLWLRAQVRAALVREFVRFADKACSPTQRVALEAQGPQPPAV</sequence>
<feature type="domain" description="HTH lysR-type" evidence="5">
    <location>
        <begin position="1"/>
        <end position="58"/>
    </location>
</feature>
<protein>
    <submittedName>
        <fullName evidence="6">DNA-binding transcriptional regulator, LysR family</fullName>
    </submittedName>
</protein>
<dbReference type="Gene3D" id="1.10.10.10">
    <property type="entry name" value="Winged helix-like DNA-binding domain superfamily/Winged helix DNA-binding domain"/>
    <property type="match status" value="1"/>
</dbReference>
<dbReference type="PROSITE" id="PS50931">
    <property type="entry name" value="HTH_LYSR"/>
    <property type="match status" value="1"/>
</dbReference>
<dbReference type="Pfam" id="PF03466">
    <property type="entry name" value="LysR_substrate"/>
    <property type="match status" value="1"/>
</dbReference>
<dbReference type="OrthoDB" id="9803735at2"/>
<dbReference type="SUPFAM" id="SSF53850">
    <property type="entry name" value="Periplasmic binding protein-like II"/>
    <property type="match status" value="1"/>
</dbReference>
<name>A0A1X7KSH1_9BURK</name>
<evidence type="ECO:0000256" key="3">
    <source>
        <dbReference type="ARBA" id="ARBA00023125"/>
    </source>
</evidence>
<dbReference type="Pfam" id="PF00126">
    <property type="entry name" value="HTH_1"/>
    <property type="match status" value="1"/>
</dbReference>
<dbReference type="GO" id="GO:0032993">
    <property type="term" value="C:protein-DNA complex"/>
    <property type="evidence" value="ECO:0007669"/>
    <property type="project" value="TreeGrafter"/>
</dbReference>
<gene>
    <name evidence="6" type="ORF">SAMN06265784_104271</name>
</gene>
<evidence type="ECO:0000256" key="4">
    <source>
        <dbReference type="ARBA" id="ARBA00023163"/>
    </source>
</evidence>
<evidence type="ECO:0000259" key="5">
    <source>
        <dbReference type="PROSITE" id="PS50931"/>
    </source>
</evidence>
<proteinExistence type="inferred from homology"/>
<dbReference type="InterPro" id="IPR036388">
    <property type="entry name" value="WH-like_DNA-bd_sf"/>
</dbReference>
<dbReference type="InterPro" id="IPR000847">
    <property type="entry name" value="LysR_HTH_N"/>
</dbReference>
<dbReference type="CDD" id="cd08427">
    <property type="entry name" value="PBP2_LTTR_like_2"/>
    <property type="match status" value="1"/>
</dbReference>
<evidence type="ECO:0000313" key="7">
    <source>
        <dbReference type="Proteomes" id="UP000193228"/>
    </source>
</evidence>
<dbReference type="GO" id="GO:0003677">
    <property type="term" value="F:DNA binding"/>
    <property type="evidence" value="ECO:0007669"/>
    <property type="project" value="UniProtKB-KW"/>
</dbReference>
<dbReference type="AlphaFoldDB" id="A0A1X7KSH1"/>
<keyword evidence="2" id="KW-0805">Transcription regulation</keyword>